<protein>
    <submittedName>
        <fullName evidence="2">N-acetyltransferase</fullName>
    </submittedName>
</protein>
<dbReference type="RefSeq" id="WP_106076936.1">
    <property type="nucleotide sequence ID" value="NZ_MTBD01000026.1"/>
</dbReference>
<keyword evidence="2" id="KW-0808">Transferase</keyword>
<dbReference type="EMBL" id="MTBD01000026">
    <property type="protein sequence ID" value="PRP70289.1"/>
    <property type="molecule type" value="Genomic_DNA"/>
</dbReference>
<gene>
    <name evidence="2" type="ORF">BUE93_11545</name>
</gene>
<dbReference type="Proteomes" id="UP000239469">
    <property type="component" value="Unassembled WGS sequence"/>
</dbReference>
<dbReference type="AlphaFoldDB" id="A0A2S9X3I1"/>
<evidence type="ECO:0000313" key="3">
    <source>
        <dbReference type="Proteomes" id="UP000239469"/>
    </source>
</evidence>
<dbReference type="PROSITE" id="PS51186">
    <property type="entry name" value="GNAT"/>
    <property type="match status" value="1"/>
</dbReference>
<sequence length="165" mass="17381">MHVIRLATLADLEGIAQLLQENAPSHGGSLTGEFPTEKVAAMLSAAICTVVAVREDKVVGVLFSTDAHRLADAPPVQAMLRAWSGSPGAYVYGPVCVAQTARGTGLPRKLYASLRQALPGREAILFIREDNAASLTAHLRLGMREVASFTLDGLAYSVLSDAPLA</sequence>
<dbReference type="GO" id="GO:0016747">
    <property type="term" value="F:acyltransferase activity, transferring groups other than amino-acyl groups"/>
    <property type="evidence" value="ECO:0007669"/>
    <property type="project" value="InterPro"/>
</dbReference>
<feature type="domain" description="N-acetyltransferase" evidence="1">
    <location>
        <begin position="2"/>
        <end position="163"/>
    </location>
</feature>
<evidence type="ECO:0000259" key="1">
    <source>
        <dbReference type="PROSITE" id="PS51186"/>
    </source>
</evidence>
<dbReference type="InterPro" id="IPR000182">
    <property type="entry name" value="GNAT_dom"/>
</dbReference>
<dbReference type="Gene3D" id="3.40.630.30">
    <property type="match status" value="1"/>
</dbReference>
<organism evidence="2 3">
    <name type="scientific">Chromobacterium amazonense</name>
    <dbReference type="NCBI Taxonomy" id="1382803"/>
    <lineage>
        <taxon>Bacteria</taxon>
        <taxon>Pseudomonadati</taxon>
        <taxon>Pseudomonadota</taxon>
        <taxon>Betaproteobacteria</taxon>
        <taxon>Neisseriales</taxon>
        <taxon>Chromobacteriaceae</taxon>
        <taxon>Chromobacterium</taxon>
    </lineage>
</organism>
<evidence type="ECO:0000313" key="2">
    <source>
        <dbReference type="EMBL" id="PRP70289.1"/>
    </source>
</evidence>
<dbReference type="SUPFAM" id="SSF55729">
    <property type="entry name" value="Acyl-CoA N-acyltransferases (Nat)"/>
    <property type="match status" value="1"/>
</dbReference>
<comment type="caution">
    <text evidence="2">The sequence shown here is derived from an EMBL/GenBank/DDBJ whole genome shotgun (WGS) entry which is preliminary data.</text>
</comment>
<dbReference type="InterPro" id="IPR016181">
    <property type="entry name" value="Acyl_CoA_acyltransferase"/>
</dbReference>
<reference evidence="2 3" key="1">
    <citation type="submission" date="2017-01" db="EMBL/GenBank/DDBJ databases">
        <title>New insights into the genetic diversity of Chromobacterium isolated from tropical freshwater lake.</title>
        <authorList>
            <person name="Santos A.B."/>
            <person name="Nascimento A.M."/>
            <person name="Da Silva P.C."/>
        </authorList>
    </citation>
    <scope>NUCLEOTIDE SEQUENCE [LARGE SCALE GENOMIC DNA]</scope>
    <source>
        <strain evidence="2 3">56AF</strain>
    </source>
</reference>
<dbReference type="OrthoDB" id="5109343at2"/>
<name>A0A2S9X3I1_9NEIS</name>
<accession>A0A2S9X3I1</accession>
<proteinExistence type="predicted"/>